<dbReference type="PANTHER" id="PTHR21580">
    <property type="entry name" value="SHIPPO-1-RELATED"/>
    <property type="match status" value="1"/>
</dbReference>
<feature type="region of interest" description="Disordered" evidence="1">
    <location>
        <begin position="231"/>
        <end position="266"/>
    </location>
</feature>
<sequence>MKHPTPRDSTPGPGTYDVSQADKLILKGPKGATIGAKRTDHQADESPGPGTYETQRTFELKPKALSFSDRYTDLSEQEPTMTPSPTRYNPTLSLKLVRDKALPCVFKSGATPRGPFDDVSHTPGPSAYSVNDSMTTPRASVACIGKKHPVSYDNQVPGPGAYDNVMDEYLKMTKSASPAFTLHEKPEHGGPFDVHAIKEYASIAPGTYTVDKLVSQGGLILPHAASFSGKYSDPLEKEKQLTPGPGSYFKEGASTQTTPQYDPMGTKGYKFGIRPVDSTFISSQPGLGTYDNTAVGPGSYTPRSVTPRTVGGVLSFKHANLQRSLGDGPAKYNISNAVTATLPSPAQPTMHNGRANELNSPFTTRFNCSCSGGSGAYTLGAKLHGNRLRGVRALISSDSSRGSSSGRLGPSIGIRYTRVRRQNTPGPGEYDISSTVQGPAFSLRSRTPMAVGTGEPMK</sequence>
<accession>A0A132NUN3</accession>
<name>A0A132NUN3_GIAIN</name>
<evidence type="ECO:0000313" key="3">
    <source>
        <dbReference type="Proteomes" id="UP000070089"/>
    </source>
</evidence>
<dbReference type="AlphaFoldDB" id="A0A132NUN3"/>
<evidence type="ECO:0000313" key="2">
    <source>
        <dbReference type="EMBL" id="KWX13789.1"/>
    </source>
</evidence>
<dbReference type="OrthoDB" id="429991at2759"/>
<dbReference type="Proteomes" id="UP000070089">
    <property type="component" value="Unassembled WGS sequence"/>
</dbReference>
<dbReference type="EMBL" id="JXTI01000055">
    <property type="protein sequence ID" value="KWX13789.1"/>
    <property type="molecule type" value="Genomic_DNA"/>
</dbReference>
<dbReference type="InterPro" id="IPR051291">
    <property type="entry name" value="CIMAP"/>
</dbReference>
<dbReference type="InterPro" id="IPR010736">
    <property type="entry name" value="SHIPPO-rpt"/>
</dbReference>
<dbReference type="Pfam" id="PF07004">
    <property type="entry name" value="SHIPPO-rpt"/>
    <property type="match status" value="6"/>
</dbReference>
<protein>
    <recommendedName>
        <fullName evidence="4">SHIPPO repeat domain-containing protein</fullName>
    </recommendedName>
</protein>
<evidence type="ECO:0008006" key="4">
    <source>
        <dbReference type="Google" id="ProtNLM"/>
    </source>
</evidence>
<gene>
    <name evidence="2" type="ORF">QR46_2187</name>
</gene>
<proteinExistence type="predicted"/>
<comment type="caution">
    <text evidence="2">The sequence shown here is derived from an EMBL/GenBank/DDBJ whole genome shotgun (WGS) entry which is preliminary data.</text>
</comment>
<feature type="region of interest" description="Disordered" evidence="1">
    <location>
        <begin position="421"/>
        <end position="458"/>
    </location>
</feature>
<dbReference type="VEuPathDB" id="GiardiaDB:QR46_2187"/>
<dbReference type="PANTHER" id="PTHR21580:SF28">
    <property type="entry name" value="BOREALIN N-TERMINAL DOMAIN-CONTAINING PROTEIN-RELATED"/>
    <property type="match status" value="1"/>
</dbReference>
<organism evidence="2 3">
    <name type="scientific">Giardia duodenalis assemblage B</name>
    <dbReference type="NCBI Taxonomy" id="1394984"/>
    <lineage>
        <taxon>Eukaryota</taxon>
        <taxon>Metamonada</taxon>
        <taxon>Diplomonadida</taxon>
        <taxon>Hexamitidae</taxon>
        <taxon>Giardiinae</taxon>
        <taxon>Giardia</taxon>
    </lineage>
</organism>
<reference evidence="2 3" key="1">
    <citation type="journal article" date="2015" name="Mol. Biochem. Parasitol.">
        <title>Identification of polymorphic genes for use in assemblage B genotyping assays through comparative genomics of multiple assemblage B Giardia duodenalis isolates.</title>
        <authorList>
            <person name="Wielinga C."/>
            <person name="Thompson R.C."/>
            <person name="Monis P."/>
            <person name="Ryan U."/>
        </authorList>
    </citation>
    <scope>NUCLEOTIDE SEQUENCE [LARGE SCALE GENOMIC DNA]</scope>
    <source>
        <strain evidence="2 3">BAH15c1</strain>
    </source>
</reference>
<feature type="region of interest" description="Disordered" evidence="1">
    <location>
        <begin position="1"/>
        <end position="56"/>
    </location>
</feature>
<evidence type="ECO:0000256" key="1">
    <source>
        <dbReference type="SAM" id="MobiDB-lite"/>
    </source>
</evidence>